<accession>A0A0E0FF91</accession>
<organism evidence="2">
    <name type="scientific">Oryza nivara</name>
    <name type="common">Indian wild rice</name>
    <name type="synonym">Oryza sativa f. spontanea</name>
    <dbReference type="NCBI Taxonomy" id="4536"/>
    <lineage>
        <taxon>Eukaryota</taxon>
        <taxon>Viridiplantae</taxon>
        <taxon>Streptophyta</taxon>
        <taxon>Embryophyta</taxon>
        <taxon>Tracheophyta</taxon>
        <taxon>Spermatophyta</taxon>
        <taxon>Magnoliopsida</taxon>
        <taxon>Liliopsida</taxon>
        <taxon>Poales</taxon>
        <taxon>Poaceae</taxon>
        <taxon>BOP clade</taxon>
        <taxon>Oryzoideae</taxon>
        <taxon>Oryzeae</taxon>
        <taxon>Oryzinae</taxon>
        <taxon>Oryza</taxon>
    </lineage>
</organism>
<keyword evidence="1" id="KW-0732">Signal</keyword>
<dbReference type="Proteomes" id="UP000006591">
    <property type="component" value="Chromosome 1"/>
</dbReference>
<sequence>MSAIQELNIQGYLLKLLLLFMYLPAPSCSSLDAGVSHNHATAIDAGDEDVRSIGGQKMICSTLSYKNPKNS</sequence>
<feature type="signal peptide" evidence="1">
    <location>
        <begin position="1"/>
        <end position="29"/>
    </location>
</feature>
<reference evidence="2" key="2">
    <citation type="submission" date="2018-04" db="EMBL/GenBank/DDBJ databases">
        <title>OnivRS2 (Oryza nivara Reference Sequence Version 2).</title>
        <authorList>
            <person name="Zhang J."/>
            <person name="Kudrna D."/>
            <person name="Lee S."/>
            <person name="Talag J."/>
            <person name="Rajasekar S."/>
            <person name="Welchert J."/>
            <person name="Hsing Y.-I."/>
            <person name="Wing R.A."/>
        </authorList>
    </citation>
    <scope>NUCLEOTIDE SEQUENCE [LARGE SCALE GENOMIC DNA]</scope>
</reference>
<dbReference type="EnsemblPlants" id="ONIVA01G00970.1">
    <property type="protein sequence ID" value="ONIVA01G00970.1"/>
    <property type="gene ID" value="ONIVA01G00970"/>
</dbReference>
<feature type="chain" id="PRO_5002359138" evidence="1">
    <location>
        <begin position="30"/>
        <end position="71"/>
    </location>
</feature>
<dbReference type="Gramene" id="ONIVA01G00970.1">
    <property type="protein sequence ID" value="ONIVA01G00970.1"/>
    <property type="gene ID" value="ONIVA01G00970"/>
</dbReference>
<dbReference type="HOGENOM" id="CLU_2744314_0_0_1"/>
<reference evidence="2" key="1">
    <citation type="submission" date="2015-04" db="UniProtKB">
        <authorList>
            <consortium name="EnsemblPlants"/>
        </authorList>
    </citation>
    <scope>IDENTIFICATION</scope>
    <source>
        <strain evidence="2">SL10</strain>
    </source>
</reference>
<protein>
    <submittedName>
        <fullName evidence="2">Uncharacterized protein</fullName>
    </submittedName>
</protein>
<proteinExistence type="predicted"/>
<name>A0A0E0FF91_ORYNI</name>
<dbReference type="AlphaFoldDB" id="A0A0E0FF91"/>
<evidence type="ECO:0000313" key="3">
    <source>
        <dbReference type="Proteomes" id="UP000006591"/>
    </source>
</evidence>
<evidence type="ECO:0000313" key="2">
    <source>
        <dbReference type="EnsemblPlants" id="ONIVA01G00970.1"/>
    </source>
</evidence>
<keyword evidence="3" id="KW-1185">Reference proteome</keyword>
<evidence type="ECO:0000256" key="1">
    <source>
        <dbReference type="SAM" id="SignalP"/>
    </source>
</evidence>